<comment type="caution">
    <text evidence="3">The sequence shown here is derived from an EMBL/GenBank/DDBJ whole genome shotgun (WGS) entry which is preliminary data.</text>
</comment>
<proteinExistence type="predicted"/>
<dbReference type="InterPro" id="IPR003959">
    <property type="entry name" value="ATPase_AAA_core"/>
</dbReference>
<organism evidence="3 4">
    <name type="scientific">Natrialba swarupiae</name>
    <dbReference type="NCBI Taxonomy" id="2448032"/>
    <lineage>
        <taxon>Archaea</taxon>
        <taxon>Methanobacteriati</taxon>
        <taxon>Methanobacteriota</taxon>
        <taxon>Stenosarchaea group</taxon>
        <taxon>Halobacteria</taxon>
        <taxon>Halobacteriales</taxon>
        <taxon>Natrialbaceae</taxon>
        <taxon>Natrialba</taxon>
    </lineage>
</organism>
<dbReference type="Gene3D" id="1.10.8.60">
    <property type="match status" value="1"/>
</dbReference>
<dbReference type="GO" id="GO:0016887">
    <property type="term" value="F:ATP hydrolysis activity"/>
    <property type="evidence" value="ECO:0007669"/>
    <property type="project" value="InterPro"/>
</dbReference>
<accession>A0A5D5AIP0</accession>
<dbReference type="GO" id="GO:0005524">
    <property type="term" value="F:ATP binding"/>
    <property type="evidence" value="ECO:0007669"/>
    <property type="project" value="UniProtKB-KW"/>
</dbReference>
<dbReference type="InterPro" id="IPR003593">
    <property type="entry name" value="AAA+_ATPase"/>
</dbReference>
<keyword evidence="3" id="KW-0067">ATP-binding</keyword>
<reference evidence="3 4" key="1">
    <citation type="submission" date="2019-08" db="EMBL/GenBank/DDBJ databases">
        <title>Archaea genome.</title>
        <authorList>
            <person name="Kajale S."/>
            <person name="Shouche Y."/>
            <person name="Deshpande N."/>
            <person name="Sharma A."/>
        </authorList>
    </citation>
    <scope>NUCLEOTIDE SEQUENCE [LARGE SCALE GENOMIC DNA]</scope>
    <source>
        <strain evidence="3 4">ESP3B_9</strain>
    </source>
</reference>
<dbReference type="SUPFAM" id="SSF52540">
    <property type="entry name" value="P-loop containing nucleoside triphosphate hydrolases"/>
    <property type="match status" value="1"/>
</dbReference>
<name>A0A5D5AIP0_9EURY</name>
<dbReference type="InterPro" id="IPR050304">
    <property type="entry name" value="MT-severing_AAA_ATPase"/>
</dbReference>
<dbReference type="Proteomes" id="UP000324104">
    <property type="component" value="Unassembled WGS sequence"/>
</dbReference>
<gene>
    <name evidence="3" type="ORF">FYC77_12320</name>
</gene>
<feature type="domain" description="AAA+ ATPase" evidence="2">
    <location>
        <begin position="375"/>
        <end position="513"/>
    </location>
</feature>
<evidence type="ECO:0000256" key="1">
    <source>
        <dbReference type="SAM" id="MobiDB-lite"/>
    </source>
</evidence>
<dbReference type="SMART" id="SM00382">
    <property type="entry name" value="AAA"/>
    <property type="match status" value="1"/>
</dbReference>
<dbReference type="PANTHER" id="PTHR23074:SF83">
    <property type="entry name" value="VACUOLAR PROTEIN SORTING-ASSOCIATED PROTEIN 4A"/>
    <property type="match status" value="1"/>
</dbReference>
<keyword evidence="4" id="KW-1185">Reference proteome</keyword>
<dbReference type="CDD" id="cd19481">
    <property type="entry name" value="RecA-like_protease"/>
    <property type="match status" value="1"/>
</dbReference>
<dbReference type="EMBL" id="VTAW01000015">
    <property type="protein sequence ID" value="TYT61649.1"/>
    <property type="molecule type" value="Genomic_DNA"/>
</dbReference>
<evidence type="ECO:0000259" key="2">
    <source>
        <dbReference type="SMART" id="SM00382"/>
    </source>
</evidence>
<keyword evidence="3" id="KW-0547">Nucleotide-binding</keyword>
<feature type="region of interest" description="Disordered" evidence="1">
    <location>
        <begin position="256"/>
        <end position="320"/>
    </location>
</feature>
<dbReference type="Gene3D" id="3.40.50.300">
    <property type="entry name" value="P-loop containing nucleotide triphosphate hydrolases"/>
    <property type="match status" value="1"/>
</dbReference>
<dbReference type="PANTHER" id="PTHR23074">
    <property type="entry name" value="AAA DOMAIN-CONTAINING"/>
    <property type="match status" value="1"/>
</dbReference>
<dbReference type="RefSeq" id="WP_149081798.1">
    <property type="nucleotide sequence ID" value="NZ_VTAW01000015.1"/>
</dbReference>
<dbReference type="Pfam" id="PF00004">
    <property type="entry name" value="AAA"/>
    <property type="match status" value="1"/>
</dbReference>
<evidence type="ECO:0000313" key="3">
    <source>
        <dbReference type="EMBL" id="TYT61649.1"/>
    </source>
</evidence>
<evidence type="ECO:0000313" key="4">
    <source>
        <dbReference type="Proteomes" id="UP000324104"/>
    </source>
</evidence>
<protein>
    <submittedName>
        <fullName evidence="3">ATP-binding protein</fullName>
    </submittedName>
</protein>
<feature type="compositionally biased region" description="Pro residues" evidence="1">
    <location>
        <begin position="287"/>
        <end position="304"/>
    </location>
</feature>
<dbReference type="InterPro" id="IPR027417">
    <property type="entry name" value="P-loop_NTPase"/>
</dbReference>
<dbReference type="AlphaFoldDB" id="A0A5D5AIP0"/>
<sequence length="591" mass="65086">MSETDADTDQQRSYQSFPNATVTCRIVRVESNYLHAVVLDSDTKLVELPDGVSEDGVRTHPSVQLLSQYGDSEFTQSMQSLRPGNVIQAELLGDFVVNDPVAHVRRFQKETDDRLSFVAGAADTDSFVLDIVGKTGVDPGQYFDGEITNVGLDNAVGLTVYTCDEERFAEAYNGSAHLVVNSFDESVDGNEVTDVIFVNPTNTPFALVFKLFSKTDGRALVQKILDEIEPKSLHHYARELEKESFELSERPNFRVTHVPQLTEGTITPMKTARVRDPSESTESPSESPQPPEPPSETTQPPKPAPTGNGQNRPAQSEGMDSVQELIDACTYDWSTSTSTTLDEYGGRRELCRSVRRRIIIPYRDRREQAEELGIPIPSLLLYGPPGTGKTYLAEAIAGELPYPSAFLSGGNILSEIVNETPSQISTLFEEADALAADAGGVVLFIDEIDSVLRARSSVNQHNEDRKAVNEFLNHLEGAGERGILFIGATNEYDQIDPAALSRFDETIRIGKPDAQTRKEMFAVQLRERPHTISESEIETLASGTKGFTARDIKKVVTNAARDTLIDDESSTISYEFLRRSVIEYGASSEDG</sequence>